<keyword evidence="3" id="KW-1185">Reference proteome</keyword>
<comment type="caution">
    <text evidence="2">The sequence shown here is derived from an EMBL/GenBank/DDBJ whole genome shotgun (WGS) entry which is preliminary data.</text>
</comment>
<proteinExistence type="predicted"/>
<reference evidence="2" key="1">
    <citation type="submission" date="2020-12" db="EMBL/GenBank/DDBJ databases">
        <authorList>
            <person name="Iha C."/>
        </authorList>
    </citation>
    <scope>NUCLEOTIDE SEQUENCE</scope>
</reference>
<sequence>MESAAAGSEFQSKPSGDAPLHSESNGTGAMQYRPYESDMEEAQYGEVRDAMAAGAAWAMIPTPYAMNPPIPPNTPWVEQYSPMPAYHPGPPYHPPYGQEMYADMEDEAANGFYNSHPSGASYDDGSAYADYVYQSQAGFVGARPMTPPMMSMPSAAAYGMPYMAGYQQPFGVKSFSGGKCARGYDSEGGKEGGGGKVQKWYPPMQPSILVGKEVVVRPAGSGAHSGSERITVQMTSLEDGYRWEVRQR</sequence>
<evidence type="ECO:0000313" key="3">
    <source>
        <dbReference type="Proteomes" id="UP000708148"/>
    </source>
</evidence>
<dbReference type="Proteomes" id="UP000708148">
    <property type="component" value="Unassembled WGS sequence"/>
</dbReference>
<name>A0A8S1J434_9CHLO</name>
<protein>
    <submittedName>
        <fullName evidence="2">Uncharacterized protein</fullName>
    </submittedName>
</protein>
<evidence type="ECO:0000313" key="2">
    <source>
        <dbReference type="EMBL" id="CAD7700606.1"/>
    </source>
</evidence>
<evidence type="ECO:0000256" key="1">
    <source>
        <dbReference type="SAM" id="MobiDB-lite"/>
    </source>
</evidence>
<dbReference type="EMBL" id="CAJHUC010001305">
    <property type="protein sequence ID" value="CAD7700606.1"/>
    <property type="molecule type" value="Genomic_DNA"/>
</dbReference>
<feature type="region of interest" description="Disordered" evidence="1">
    <location>
        <begin position="1"/>
        <end position="32"/>
    </location>
</feature>
<organism evidence="2 3">
    <name type="scientific">Ostreobium quekettii</name>
    <dbReference type="NCBI Taxonomy" id="121088"/>
    <lineage>
        <taxon>Eukaryota</taxon>
        <taxon>Viridiplantae</taxon>
        <taxon>Chlorophyta</taxon>
        <taxon>core chlorophytes</taxon>
        <taxon>Ulvophyceae</taxon>
        <taxon>TCBD clade</taxon>
        <taxon>Bryopsidales</taxon>
        <taxon>Ostreobineae</taxon>
        <taxon>Ostreobiaceae</taxon>
        <taxon>Ostreobium</taxon>
    </lineage>
</organism>
<gene>
    <name evidence="2" type="ORF">OSTQU699_LOCUS5965</name>
</gene>
<dbReference type="AlphaFoldDB" id="A0A8S1J434"/>
<accession>A0A8S1J434</accession>